<feature type="transmembrane region" description="Helical" evidence="1">
    <location>
        <begin position="135"/>
        <end position="157"/>
    </location>
</feature>
<dbReference type="PANTHER" id="PTHR45749:SF36">
    <property type="entry name" value="ZINC FINGER MYM-TYPE PROTEIN 1-LIKE"/>
    <property type="match status" value="1"/>
</dbReference>
<dbReference type="AlphaFoldDB" id="A0A4Y1R624"/>
<reference evidence="3" key="1">
    <citation type="journal article" date="2019" name="Science">
        <title>Mutation of a bHLH transcription factor allowed almond domestication.</title>
        <authorList>
            <person name="Sanchez-Perez R."/>
            <person name="Pavan S."/>
            <person name="Mazzeo R."/>
            <person name="Moldovan C."/>
            <person name="Aiese Cigliano R."/>
            <person name="Del Cueto J."/>
            <person name="Ricciardi F."/>
            <person name="Lotti C."/>
            <person name="Ricciardi L."/>
            <person name="Dicenta F."/>
            <person name="Lopez-Marques R.L."/>
            <person name="Lindberg Moller B."/>
        </authorList>
    </citation>
    <scope>NUCLEOTIDE SEQUENCE</scope>
</reference>
<keyword evidence="1" id="KW-1133">Transmembrane helix</keyword>
<gene>
    <name evidence="3" type="ORF">Prudu_009380</name>
</gene>
<keyword evidence="1" id="KW-0812">Transmembrane</keyword>
<feature type="domain" description="DUF4371" evidence="2">
    <location>
        <begin position="152"/>
        <end position="341"/>
    </location>
</feature>
<dbReference type="PANTHER" id="PTHR45749">
    <property type="match status" value="1"/>
</dbReference>
<evidence type="ECO:0000256" key="1">
    <source>
        <dbReference type="SAM" id="Phobius"/>
    </source>
</evidence>
<name>A0A4Y1R624_PRUDU</name>
<evidence type="ECO:0000313" key="3">
    <source>
        <dbReference type="EMBL" id="BBG99629.1"/>
    </source>
</evidence>
<sequence>MSKWARHRGDVRNSKGFVSNFGENSGRVLSTQHRTASSTLPPNPSFPISQLLFPPSQTLTSLNLPTFDNLHLLFAGGPVPITTTFCRCLPSSAALFSTTNPGLRTRMADYSPNIRDEIRRAYLQKGPCQPRNASLLIGLMSMIGWNIWVVIFTGAGFNNWKKAKDRFNLHVGPVGSVHNQAREVAYNLMHQTTHIKTIVIKQTSQARMAYLTCLNASLKCTRYLLRQGLSFRGHDESAQSSNKGNYLELLQFLADHDEKVEAVVLENAPKNLKLIAHSIQKDLVNSCAKETIGLILSDVKDRYFSIMVDEAHDVSIKEKMAMVLCYVNNKGQIIESLVNVVGASCKRRDARRAQYQEELVRAFEDDCLIMGRGLNQETTILGMSLALQKKDQDIVSAMSIVKTCKENLQLMRDNEFEELVEQASSFCYKHDITVLTMDEEYVIPGSSRRNALMKTNYHGYRVEIFIHVIDGQLAELNDHFNEVEEIIQVENGETSTPQNKATQLKAPYAGMVFETMEEARNYYEEYGWQEGFWLRTRTSSKTRRHLDMVTSRQFVCAHEGKYVPKNTSQKASEENDERHK</sequence>
<proteinExistence type="predicted"/>
<keyword evidence="1" id="KW-0472">Membrane</keyword>
<dbReference type="Pfam" id="PF14291">
    <property type="entry name" value="DUF4371"/>
    <property type="match status" value="1"/>
</dbReference>
<evidence type="ECO:0000259" key="2">
    <source>
        <dbReference type="Pfam" id="PF14291"/>
    </source>
</evidence>
<dbReference type="EMBL" id="AP019299">
    <property type="protein sequence ID" value="BBG99629.1"/>
    <property type="molecule type" value="Genomic_DNA"/>
</dbReference>
<accession>A0A4Y1R624</accession>
<organism evidence="3">
    <name type="scientific">Prunus dulcis</name>
    <name type="common">Almond</name>
    <name type="synonym">Amygdalus dulcis</name>
    <dbReference type="NCBI Taxonomy" id="3755"/>
    <lineage>
        <taxon>Eukaryota</taxon>
        <taxon>Viridiplantae</taxon>
        <taxon>Streptophyta</taxon>
        <taxon>Embryophyta</taxon>
        <taxon>Tracheophyta</taxon>
        <taxon>Spermatophyta</taxon>
        <taxon>Magnoliopsida</taxon>
        <taxon>eudicotyledons</taxon>
        <taxon>Gunneridae</taxon>
        <taxon>Pentapetalae</taxon>
        <taxon>rosids</taxon>
        <taxon>fabids</taxon>
        <taxon>Rosales</taxon>
        <taxon>Rosaceae</taxon>
        <taxon>Amygdaloideae</taxon>
        <taxon>Amygdaleae</taxon>
        <taxon>Prunus</taxon>
    </lineage>
</organism>
<protein>
    <submittedName>
        <fullName evidence="3">FAR1-related sequence 5</fullName>
    </submittedName>
</protein>
<dbReference type="InterPro" id="IPR025398">
    <property type="entry name" value="DUF4371"/>
</dbReference>